<comment type="similarity">
    <text evidence="1">Belongs to the peptidase S58 family.</text>
</comment>
<dbReference type="Proteomes" id="UP000596427">
    <property type="component" value="Chromosome"/>
</dbReference>
<evidence type="ECO:0000256" key="1">
    <source>
        <dbReference type="ARBA" id="ARBA00007068"/>
    </source>
</evidence>
<dbReference type="AlphaFoldDB" id="A0A974PKW2"/>
<dbReference type="SUPFAM" id="SSF56266">
    <property type="entry name" value="DmpA/ArgJ-like"/>
    <property type="match status" value="1"/>
</dbReference>
<protein>
    <submittedName>
        <fullName evidence="2">P1 family peptidase</fullName>
    </submittedName>
</protein>
<proteinExistence type="inferred from homology"/>
<reference evidence="2 3" key="1">
    <citation type="submission" date="2020-10" db="EMBL/GenBank/DDBJ databases">
        <title>Degradation of 1,4-Dioxane by Xanthobacter sp. YN2, via a Novel Group-2 Soluble Di-Iron Monooxygenase.</title>
        <authorList>
            <person name="Ma F."/>
            <person name="Wang Y."/>
            <person name="Yang J."/>
            <person name="Guo H."/>
            <person name="Su D."/>
            <person name="Yu L."/>
        </authorList>
    </citation>
    <scope>NUCLEOTIDE SEQUENCE [LARGE SCALE GENOMIC DNA]</scope>
    <source>
        <strain evidence="2 3">YN2</strain>
    </source>
</reference>
<organism evidence="2 3">
    <name type="scientific">Xanthobacter dioxanivorans</name>
    <dbReference type="NCBI Taxonomy" id="2528964"/>
    <lineage>
        <taxon>Bacteria</taxon>
        <taxon>Pseudomonadati</taxon>
        <taxon>Pseudomonadota</taxon>
        <taxon>Alphaproteobacteria</taxon>
        <taxon>Hyphomicrobiales</taxon>
        <taxon>Xanthobacteraceae</taxon>
        <taxon>Xanthobacter</taxon>
    </lineage>
</organism>
<evidence type="ECO:0000313" key="2">
    <source>
        <dbReference type="EMBL" id="QRG05462.1"/>
    </source>
</evidence>
<keyword evidence="3" id="KW-1185">Reference proteome</keyword>
<name>A0A974PKW2_9HYPH</name>
<dbReference type="Pfam" id="PF03576">
    <property type="entry name" value="Peptidase_S58"/>
    <property type="match status" value="1"/>
</dbReference>
<dbReference type="PANTHER" id="PTHR36512:SF3">
    <property type="entry name" value="BLR5678 PROTEIN"/>
    <property type="match status" value="1"/>
</dbReference>
<dbReference type="Gene3D" id="3.60.70.12">
    <property type="entry name" value="L-amino peptidase D-ALA esterase/amidase"/>
    <property type="match status" value="1"/>
</dbReference>
<dbReference type="InterPro" id="IPR016117">
    <property type="entry name" value="ArgJ-like_dom_sf"/>
</dbReference>
<accession>A0A974PKW2</accession>
<sequence length="343" mass="34528">MRNLLTDVPGIRVGHATDLHIGTGATVVLCEAPCVGAVDVRGGGPGTRETDLLDPAATVERVDAVCLSGGSAFGLDAASGVMTGLAARGRGFAVGTARVPIVPGAILFDLLNGGDKGWEEHPPYHRLGRAALEDAEANGLDFPLGSVGAGTGCTTATVKGGLGSASAVTASGHVVGAIVAVNAAGSPLFGVGPHLRAAPYEKDGEFGGLGLPPFIPDEGFSPHLKGGVARFATTLAVVATDAVLTTVQASRLAIMAQNGLALSLFPVHTPLDGDVVFALATGRRPLEAPLPDLARLGALASLVLARAVARAIYAARRLPFPESQRSWHDHFAAGDGAAAGSKE</sequence>
<dbReference type="KEGG" id="xdi:EZH22_20600"/>
<dbReference type="InterPro" id="IPR005321">
    <property type="entry name" value="Peptidase_S58_DmpA"/>
</dbReference>
<dbReference type="EMBL" id="CP063362">
    <property type="protein sequence ID" value="QRG05462.1"/>
    <property type="molecule type" value="Genomic_DNA"/>
</dbReference>
<dbReference type="PANTHER" id="PTHR36512">
    <property type="entry name" value="D-AMINOPEPTIDASE"/>
    <property type="match status" value="1"/>
</dbReference>
<dbReference type="CDD" id="cd02252">
    <property type="entry name" value="nylC_like"/>
    <property type="match status" value="1"/>
</dbReference>
<dbReference type="GO" id="GO:0004177">
    <property type="term" value="F:aminopeptidase activity"/>
    <property type="evidence" value="ECO:0007669"/>
    <property type="project" value="TreeGrafter"/>
</dbReference>
<gene>
    <name evidence="2" type="ORF">EZH22_20600</name>
</gene>
<dbReference type="RefSeq" id="WP_203192326.1">
    <property type="nucleotide sequence ID" value="NZ_CP063362.1"/>
</dbReference>
<evidence type="ECO:0000313" key="3">
    <source>
        <dbReference type="Proteomes" id="UP000596427"/>
    </source>
</evidence>